<dbReference type="SMART" id="SM00855">
    <property type="entry name" value="PGAM"/>
    <property type="match status" value="1"/>
</dbReference>
<proteinExistence type="inferred from homology"/>
<dbReference type="CDD" id="cd01398">
    <property type="entry name" value="RPI_A"/>
    <property type="match status" value="1"/>
</dbReference>
<dbReference type="FunFam" id="3.30.70.260:FF:000053">
    <property type="entry name" value="Ribose-5-phosphate isomerase, putative"/>
    <property type="match status" value="1"/>
</dbReference>
<dbReference type="GO" id="GO:0004751">
    <property type="term" value="F:ribose-5-phosphate isomerase activity"/>
    <property type="evidence" value="ECO:0007669"/>
    <property type="project" value="UniProtKB-EC"/>
</dbReference>
<dbReference type="Gene3D" id="3.40.50.1240">
    <property type="entry name" value="Phosphoglycerate mutase-like"/>
    <property type="match status" value="1"/>
</dbReference>
<dbReference type="Pfam" id="PF06026">
    <property type="entry name" value="Rib_5-P_isom_A"/>
    <property type="match status" value="1"/>
</dbReference>
<dbReference type="GO" id="GO:0005777">
    <property type="term" value="C:peroxisome"/>
    <property type="evidence" value="ECO:0007669"/>
    <property type="project" value="InterPro"/>
</dbReference>
<dbReference type="Proteomes" id="UP000383932">
    <property type="component" value="Unassembled WGS sequence"/>
</dbReference>
<comment type="caution">
    <text evidence="10">The sequence shown here is derived from an EMBL/GenBank/DDBJ whole genome shotgun (WGS) entry which is preliminary data.</text>
</comment>
<dbReference type="InterPro" id="IPR029033">
    <property type="entry name" value="His_PPase_superfam"/>
</dbReference>
<feature type="region of interest" description="Disordered" evidence="9">
    <location>
        <begin position="1"/>
        <end position="21"/>
    </location>
</feature>
<feature type="compositionally biased region" description="Polar residues" evidence="9">
    <location>
        <begin position="453"/>
        <end position="479"/>
    </location>
</feature>
<dbReference type="Gene3D" id="3.40.50.1360">
    <property type="match status" value="1"/>
</dbReference>
<dbReference type="PANTHER" id="PTHR11934">
    <property type="entry name" value="RIBOSE-5-PHOSPHATE ISOMERASE"/>
    <property type="match status" value="1"/>
</dbReference>
<dbReference type="Gene3D" id="3.30.70.260">
    <property type="match status" value="1"/>
</dbReference>
<dbReference type="SUPFAM" id="SSF75445">
    <property type="entry name" value="D-ribose-5-phosphate isomerase (RpiA), lid domain"/>
    <property type="match status" value="1"/>
</dbReference>
<evidence type="ECO:0000313" key="11">
    <source>
        <dbReference type="Proteomes" id="UP000383932"/>
    </source>
</evidence>
<dbReference type="InterPro" id="IPR038322">
    <property type="entry name" value="Pex19_C_sf"/>
</dbReference>
<feature type="compositionally biased region" description="Pro residues" evidence="9">
    <location>
        <begin position="375"/>
        <end position="389"/>
    </location>
</feature>
<feature type="region of interest" description="Disordered" evidence="9">
    <location>
        <begin position="451"/>
        <end position="481"/>
    </location>
</feature>
<dbReference type="SUPFAM" id="SSF100950">
    <property type="entry name" value="NagB/RpiA/CoA transferase-like"/>
    <property type="match status" value="1"/>
</dbReference>
<dbReference type="EC" id="5.3.1.6" evidence="4"/>
<evidence type="ECO:0000256" key="5">
    <source>
        <dbReference type="ARBA" id="ARBA00019150"/>
    </source>
</evidence>
<evidence type="ECO:0000256" key="6">
    <source>
        <dbReference type="ARBA" id="ARBA00023235"/>
    </source>
</evidence>
<dbReference type="Gene3D" id="1.20.120.900">
    <property type="entry name" value="Pex19, mPTS binding domain"/>
    <property type="match status" value="1"/>
</dbReference>
<dbReference type="Pfam" id="PF00300">
    <property type="entry name" value="His_Phos_1"/>
    <property type="match status" value="1"/>
</dbReference>
<dbReference type="InterPro" id="IPR037171">
    <property type="entry name" value="NagB/RpiA_transferase-like"/>
</dbReference>
<sequence>MPSPALLKLDHGPNSNPPSRRGSMAVVSTLGMESSVQSPYMKEALKRATMHLEVLESAKRLAAYTAVDHHILPEHTVIGIGSGSTVPYVVDRIIQQGDRLNKNRVFIPTGFQSKELIVRGGLKLGDVDQYPIIDVTIDGADEVDAELNCIKGGGACHLREKVLAEAAETFIVVADFRKNTGLLGKNWKQGVPIEVAPFAYAKLLQNLHRLGSPEATLRMAKMKAGPIVTDNGNFCIDAPFDEAYMRDPHDLLAKIKMLTGVVEVGLFCGMAKAAYFGNEDGSVTVKYESGREETISASAIEWFRVKWTSSNHHKCVVSPTSAEICGCATKMNQILTMTTPPPSTGKSAAPAPPKPDEEDLDELDDLLDQFTPAPSSVPPPAAKPTPPSGSAPVSAPKDGPAPDPFSEDFEATLMREMEAMLKAETGNETGNSANDFATAWQNFLIKELEGASEQPNAGDSSKSPGVGTSSGATADSDTNPDAAFQRTIRQAMDKLKSSDESARASESALGADAETLAQLLKQLGENGNEGGDDGLQDMIKNMMGELMSKEILYEPLAEMRDKFPGYFAGHPNLPEDDLKRYKAQEALVKKIVIIYDKPNYSDENKEMKEEVLKLMNEMQELGSPPTEIMGEVPPGVDFGSPDGMAKLLDSDGFWLNDRLFKLTERGLFGRFLKSRWPRLPSNPLGLSFEVLWGRSETLLSSGTAWLVASKMRCADDTFSGYLQKYAHLCFSLVIMDVETSKKVTKTIFLIRHAHDECKFARDTSIRDGTLTTLGRLECVKFSTSDLGRIIQEKAELILTSPQRRTLSTTLLALPDAVKRLLPQSRVILVPQLQGASHRPCHRGLRREKLEEIPEYTTELEHGSLDFSPLTPDWNIKSGIYGTSDSEIRARTRWLYDFLRDREEETILIVAHGSIMRYFVSRNKSYDPTKLYWWGNVQPRAYKLEWDGDVLTELVEVGGEWH</sequence>
<dbReference type="GO" id="GO:0009052">
    <property type="term" value="P:pentose-phosphate shunt, non-oxidative branch"/>
    <property type="evidence" value="ECO:0007669"/>
    <property type="project" value="InterPro"/>
</dbReference>
<dbReference type="EMBL" id="SSOP01000481">
    <property type="protein sequence ID" value="KAB5588344.1"/>
    <property type="molecule type" value="Genomic_DNA"/>
</dbReference>
<dbReference type="PANTHER" id="PTHR11934:SF0">
    <property type="entry name" value="RIBOSE-5-PHOSPHATE ISOMERASE"/>
    <property type="match status" value="1"/>
</dbReference>
<comment type="similarity">
    <text evidence="3">Belongs to the ribose 5-phosphate isomerase family.</text>
</comment>
<accession>A0A5N5Q9K6</accession>
<protein>
    <recommendedName>
        <fullName evidence="5">Ribose-5-phosphate isomerase</fullName>
        <ecNumber evidence="4">5.3.1.6</ecNumber>
    </recommendedName>
    <alternativeName>
        <fullName evidence="8">D-ribose-5-phosphate ketol-isomerase</fullName>
    </alternativeName>
    <alternativeName>
        <fullName evidence="7">Phosphoriboisomerase</fullName>
    </alternativeName>
</protein>
<comment type="pathway">
    <text evidence="2">Carbohydrate degradation; pentose phosphate pathway; D-ribose 5-phosphate from D-ribulose 5-phosphate (non-oxidative stage): step 1/1.</text>
</comment>
<feature type="region of interest" description="Disordered" evidence="9">
    <location>
        <begin position="336"/>
        <end position="407"/>
    </location>
</feature>
<evidence type="ECO:0000256" key="4">
    <source>
        <dbReference type="ARBA" id="ARBA00011959"/>
    </source>
</evidence>
<dbReference type="GO" id="GO:0006014">
    <property type="term" value="P:D-ribose metabolic process"/>
    <property type="evidence" value="ECO:0007669"/>
    <property type="project" value="TreeGrafter"/>
</dbReference>
<keyword evidence="6 10" id="KW-0413">Isomerase</keyword>
<name>A0A5N5Q9K6_9AGAM</name>
<evidence type="ECO:0000256" key="1">
    <source>
        <dbReference type="ARBA" id="ARBA00001713"/>
    </source>
</evidence>
<comment type="catalytic activity">
    <reaction evidence="1">
        <text>aldehydo-D-ribose 5-phosphate = D-ribulose 5-phosphate</text>
        <dbReference type="Rhea" id="RHEA:14657"/>
        <dbReference type="ChEBI" id="CHEBI:58121"/>
        <dbReference type="ChEBI" id="CHEBI:58273"/>
        <dbReference type="EC" id="5.3.1.6"/>
    </reaction>
</comment>
<evidence type="ECO:0000256" key="9">
    <source>
        <dbReference type="SAM" id="MobiDB-lite"/>
    </source>
</evidence>
<dbReference type="InterPro" id="IPR004788">
    <property type="entry name" value="Ribose5P_isomerase_type_A"/>
</dbReference>
<dbReference type="FunFam" id="3.40.50.1360:FF:000014">
    <property type="entry name" value="Ribose 5-phosphate isomerase"/>
    <property type="match status" value="1"/>
</dbReference>
<dbReference type="UniPathway" id="UPA00115">
    <property type="reaction ID" value="UER00412"/>
</dbReference>
<evidence type="ECO:0000256" key="8">
    <source>
        <dbReference type="ARBA" id="ARBA00032273"/>
    </source>
</evidence>
<feature type="compositionally biased region" description="Acidic residues" evidence="9">
    <location>
        <begin position="356"/>
        <end position="367"/>
    </location>
</feature>
<dbReference type="NCBIfam" id="TIGR00021">
    <property type="entry name" value="rpiA"/>
    <property type="match status" value="1"/>
</dbReference>
<dbReference type="InterPro" id="IPR013078">
    <property type="entry name" value="His_Pase_superF_clade-1"/>
</dbReference>
<evidence type="ECO:0000256" key="7">
    <source>
        <dbReference type="ARBA" id="ARBA00029734"/>
    </source>
</evidence>
<reference evidence="10 11" key="1">
    <citation type="journal article" date="2019" name="Fungal Biol. Biotechnol.">
        <title>Draft genome sequence of fastidious pathogen Ceratobasidium theobromae, which causes vascular-streak dieback in Theobroma cacao.</title>
        <authorList>
            <person name="Ali S.S."/>
            <person name="Asman A."/>
            <person name="Shao J."/>
            <person name="Firmansyah A.P."/>
            <person name="Susilo A.W."/>
            <person name="Rosmana A."/>
            <person name="McMahon P."/>
            <person name="Junaid M."/>
            <person name="Guest D."/>
            <person name="Kheng T.Y."/>
            <person name="Meinhardt L.W."/>
            <person name="Bailey B.A."/>
        </authorList>
    </citation>
    <scope>NUCLEOTIDE SEQUENCE [LARGE SCALE GENOMIC DNA]</scope>
    <source>
        <strain evidence="10 11">CT2</strain>
    </source>
</reference>
<evidence type="ECO:0000256" key="2">
    <source>
        <dbReference type="ARBA" id="ARBA00004988"/>
    </source>
</evidence>
<evidence type="ECO:0000313" key="10">
    <source>
        <dbReference type="EMBL" id="KAB5588344.1"/>
    </source>
</evidence>
<dbReference type="InterPro" id="IPR006708">
    <property type="entry name" value="Pex19"/>
</dbReference>
<gene>
    <name evidence="10" type="ORF">CTheo_8212</name>
</gene>
<organism evidence="10 11">
    <name type="scientific">Ceratobasidium theobromae</name>
    <dbReference type="NCBI Taxonomy" id="1582974"/>
    <lineage>
        <taxon>Eukaryota</taxon>
        <taxon>Fungi</taxon>
        <taxon>Dikarya</taxon>
        <taxon>Basidiomycota</taxon>
        <taxon>Agaricomycotina</taxon>
        <taxon>Agaricomycetes</taxon>
        <taxon>Cantharellales</taxon>
        <taxon>Ceratobasidiaceae</taxon>
        <taxon>Ceratobasidium</taxon>
    </lineage>
</organism>
<dbReference type="AlphaFoldDB" id="A0A5N5Q9K6"/>
<dbReference type="OrthoDB" id="1555531at2759"/>
<keyword evidence="11" id="KW-1185">Reference proteome</keyword>
<evidence type="ECO:0000256" key="3">
    <source>
        <dbReference type="ARBA" id="ARBA00008088"/>
    </source>
</evidence>
<dbReference type="SUPFAM" id="SSF53254">
    <property type="entry name" value="Phosphoglycerate mutase-like"/>
    <property type="match status" value="1"/>
</dbReference>
<dbReference type="Pfam" id="PF04614">
    <property type="entry name" value="Pex19"/>
    <property type="match status" value="1"/>
</dbReference>